<feature type="chain" id="PRO_5043346988" evidence="8">
    <location>
        <begin position="32"/>
        <end position="485"/>
    </location>
</feature>
<dbReference type="AlphaFoldDB" id="A0AAU7JU79"/>
<dbReference type="RefSeq" id="WP_406831434.1">
    <property type="nucleotide sequence ID" value="NZ_CP157483.1"/>
</dbReference>
<dbReference type="Gene3D" id="3.40.50.200">
    <property type="entry name" value="Peptidase S8/S53 domain"/>
    <property type="match status" value="1"/>
</dbReference>
<evidence type="ECO:0000256" key="6">
    <source>
        <dbReference type="SAM" id="MobiDB-lite"/>
    </source>
</evidence>
<feature type="transmembrane region" description="Helical" evidence="7">
    <location>
        <begin position="451"/>
        <end position="471"/>
    </location>
</feature>
<evidence type="ECO:0000256" key="3">
    <source>
        <dbReference type="ARBA" id="ARBA00022801"/>
    </source>
</evidence>
<dbReference type="InterPro" id="IPR036852">
    <property type="entry name" value="Peptidase_S8/S53_dom_sf"/>
</dbReference>
<reference evidence="10" key="1">
    <citation type="submission" date="2024-05" db="EMBL/GenBank/DDBJ databases">
        <authorList>
            <person name="Kim S."/>
            <person name="Heo J."/>
            <person name="Choi H."/>
            <person name="Choi Y."/>
            <person name="Kwon S.-W."/>
            <person name="Kim Y."/>
        </authorList>
    </citation>
    <scope>NUCLEOTIDE SEQUENCE</scope>
    <source>
        <strain evidence="10">KACC 23699</strain>
    </source>
</reference>
<keyword evidence="3 5" id="KW-0378">Hydrolase</keyword>
<evidence type="ECO:0000256" key="2">
    <source>
        <dbReference type="ARBA" id="ARBA00022670"/>
    </source>
</evidence>
<feature type="compositionally biased region" description="Low complexity" evidence="6">
    <location>
        <begin position="401"/>
        <end position="420"/>
    </location>
</feature>
<evidence type="ECO:0000313" key="10">
    <source>
        <dbReference type="EMBL" id="XBO43981.1"/>
    </source>
</evidence>
<organism evidence="10">
    <name type="scientific">Pedococcus sp. KACC 23699</name>
    <dbReference type="NCBI Taxonomy" id="3149228"/>
    <lineage>
        <taxon>Bacteria</taxon>
        <taxon>Bacillati</taxon>
        <taxon>Actinomycetota</taxon>
        <taxon>Actinomycetes</taxon>
        <taxon>Micrococcales</taxon>
        <taxon>Intrasporangiaceae</taxon>
        <taxon>Pedococcus</taxon>
    </lineage>
</organism>
<sequence length="485" mass="48765">MTARHLRRCLGAAAAATTASVVLLVPASAQATPSTASALAVRPVAVAAGVVADDAADLARASWWRDAMGVDEMQRTATGKGITVAVIDGPFNAQVPELKGKLKARSTCPTAPAQTTDAIASHATTMAALIGGTGKGTAGGNGVRGIAPDVRLLGYTIADAGGGIRPGDLKCGSPVNAMSNAIDAAVKDGANILSISIGAADTTSNQALGRAQRAGVIVVAATDDHDKTVGYPGLANGVLAVNAVDQKVQLATFSAPWKYRDDIATVAPGIEVNSIYRTENGWTSAGRAGGSSHAAAIVSGGLALVWSHFPKATANQIIQLMVNTPGIKVAQGKDGKKGFFTSFRRSGAGLPHGDTKTGYGYGVFDPADMLKGDPSTYPDVNPFLDPADGFKPSYQEVTGKAPPASGTTTPSSGTSPTSGAMPRSGTTATSKPDGGATKADSVSTQDGGTPGWIWVALVLVVLVLAGVGFGVMRGRGTTTNSGEGN</sequence>
<feature type="signal peptide" evidence="8">
    <location>
        <begin position="1"/>
        <end position="31"/>
    </location>
</feature>
<evidence type="ECO:0000259" key="9">
    <source>
        <dbReference type="Pfam" id="PF00082"/>
    </source>
</evidence>
<evidence type="ECO:0000256" key="4">
    <source>
        <dbReference type="ARBA" id="ARBA00022825"/>
    </source>
</evidence>
<feature type="active site" description="Charge relay system" evidence="5">
    <location>
        <position position="88"/>
    </location>
</feature>
<dbReference type="CDD" id="cd00306">
    <property type="entry name" value="Peptidases_S8_S53"/>
    <property type="match status" value="1"/>
</dbReference>
<proteinExistence type="inferred from homology"/>
<feature type="active site" description="Charge relay system" evidence="5">
    <location>
        <position position="292"/>
    </location>
</feature>
<name>A0AAU7JU79_9MICO</name>
<keyword evidence="4 5" id="KW-0720">Serine protease</keyword>
<evidence type="ECO:0000256" key="5">
    <source>
        <dbReference type="PROSITE-ProRule" id="PRU01240"/>
    </source>
</evidence>
<feature type="active site" description="Charge relay system" evidence="5">
    <location>
        <position position="122"/>
    </location>
</feature>
<evidence type="ECO:0000256" key="8">
    <source>
        <dbReference type="SAM" id="SignalP"/>
    </source>
</evidence>
<keyword evidence="2 5" id="KW-0645">Protease</keyword>
<dbReference type="PANTHER" id="PTHR43806">
    <property type="entry name" value="PEPTIDASE S8"/>
    <property type="match status" value="1"/>
</dbReference>
<evidence type="ECO:0000256" key="7">
    <source>
        <dbReference type="SAM" id="Phobius"/>
    </source>
</evidence>
<dbReference type="EC" id="3.4.-.-" evidence="10"/>
<evidence type="ECO:0000256" key="1">
    <source>
        <dbReference type="ARBA" id="ARBA00011073"/>
    </source>
</evidence>
<feature type="domain" description="Peptidase S8/S53" evidence="9">
    <location>
        <begin position="79"/>
        <end position="335"/>
    </location>
</feature>
<dbReference type="InterPro" id="IPR000209">
    <property type="entry name" value="Peptidase_S8/S53_dom"/>
</dbReference>
<accession>A0AAU7JU79</accession>
<protein>
    <submittedName>
        <fullName evidence="10">S8/S53 family peptidase</fullName>
        <ecNumber evidence="10">3.4.-.-</ecNumber>
    </submittedName>
</protein>
<dbReference type="InterPro" id="IPR050131">
    <property type="entry name" value="Peptidase_S8_subtilisin-like"/>
</dbReference>
<dbReference type="SUPFAM" id="SSF52743">
    <property type="entry name" value="Subtilisin-like"/>
    <property type="match status" value="1"/>
</dbReference>
<keyword evidence="8" id="KW-0732">Signal</keyword>
<keyword evidence="7" id="KW-1133">Transmembrane helix</keyword>
<gene>
    <name evidence="10" type="ORF">ABEG17_01230</name>
</gene>
<keyword evidence="7" id="KW-0812">Transmembrane</keyword>
<dbReference type="EMBL" id="CP157483">
    <property type="protein sequence ID" value="XBO43981.1"/>
    <property type="molecule type" value="Genomic_DNA"/>
</dbReference>
<dbReference type="PANTHER" id="PTHR43806:SF11">
    <property type="entry name" value="CEREVISIN-RELATED"/>
    <property type="match status" value="1"/>
</dbReference>
<dbReference type="Pfam" id="PF00082">
    <property type="entry name" value="Peptidase_S8"/>
    <property type="match status" value="1"/>
</dbReference>
<feature type="region of interest" description="Disordered" evidence="6">
    <location>
        <begin position="375"/>
        <end position="445"/>
    </location>
</feature>
<dbReference type="GO" id="GO:0004252">
    <property type="term" value="F:serine-type endopeptidase activity"/>
    <property type="evidence" value="ECO:0007669"/>
    <property type="project" value="UniProtKB-UniRule"/>
</dbReference>
<keyword evidence="7" id="KW-0472">Membrane</keyword>
<dbReference type="GO" id="GO:0006508">
    <property type="term" value="P:proteolysis"/>
    <property type="evidence" value="ECO:0007669"/>
    <property type="project" value="UniProtKB-KW"/>
</dbReference>
<comment type="similarity">
    <text evidence="1 5">Belongs to the peptidase S8 family.</text>
</comment>
<dbReference type="PROSITE" id="PS51892">
    <property type="entry name" value="SUBTILASE"/>
    <property type="match status" value="1"/>
</dbReference>